<dbReference type="AlphaFoldDB" id="A0A914WQE4"/>
<feature type="signal peptide" evidence="1">
    <location>
        <begin position="1"/>
        <end position="22"/>
    </location>
</feature>
<name>A0A914WQE4_9BILA</name>
<protein>
    <submittedName>
        <fullName evidence="3">Uncharacterized protein</fullName>
    </submittedName>
</protein>
<evidence type="ECO:0000256" key="1">
    <source>
        <dbReference type="SAM" id="SignalP"/>
    </source>
</evidence>
<dbReference type="WBParaSite" id="PSAMB.scaffold487size49574.g6229.t1">
    <property type="protein sequence ID" value="PSAMB.scaffold487size49574.g6229.t1"/>
    <property type="gene ID" value="PSAMB.scaffold487size49574.g6229"/>
</dbReference>
<proteinExistence type="predicted"/>
<keyword evidence="1" id="KW-0732">Signal</keyword>
<dbReference type="Proteomes" id="UP000887566">
    <property type="component" value="Unplaced"/>
</dbReference>
<organism evidence="2 3">
    <name type="scientific">Plectus sambesii</name>
    <dbReference type="NCBI Taxonomy" id="2011161"/>
    <lineage>
        <taxon>Eukaryota</taxon>
        <taxon>Metazoa</taxon>
        <taxon>Ecdysozoa</taxon>
        <taxon>Nematoda</taxon>
        <taxon>Chromadorea</taxon>
        <taxon>Plectida</taxon>
        <taxon>Plectina</taxon>
        <taxon>Plectoidea</taxon>
        <taxon>Plectidae</taxon>
        <taxon>Plectus</taxon>
    </lineage>
</organism>
<evidence type="ECO:0000313" key="2">
    <source>
        <dbReference type="Proteomes" id="UP000887566"/>
    </source>
</evidence>
<reference evidence="3" key="1">
    <citation type="submission" date="2022-11" db="UniProtKB">
        <authorList>
            <consortium name="WormBaseParasite"/>
        </authorList>
    </citation>
    <scope>IDENTIFICATION</scope>
</reference>
<accession>A0A914WQE4</accession>
<keyword evidence="2" id="KW-1185">Reference proteome</keyword>
<sequence>MSIPLLSSAVLFLLLAARPVSALQCYQGFDSWGMLENRRNSSLQECPPDSQCCFIFSSFQGSKYGCYSFCPEPGVKQCGPPAGTLMDVGWCYCRSAQDPLCMPAYFQQFG</sequence>
<evidence type="ECO:0000313" key="3">
    <source>
        <dbReference type="WBParaSite" id="PSAMB.scaffold487size49574.g6229.t1"/>
    </source>
</evidence>
<feature type="chain" id="PRO_5037778397" evidence="1">
    <location>
        <begin position="23"/>
        <end position="110"/>
    </location>
</feature>